<sequence>MSVDFSFSENTIGYIVEGVMDKKAVLELRDSVLHKLKTYDKVNLYLEDNEIRKFTLTAVFIATIFPIEYSSKLNKIAIVSNRKWIHALATIDDFFIQGEFKKFPTENRLDAMAWIAE</sequence>
<dbReference type="RefSeq" id="WP_093139610.1">
    <property type="nucleotide sequence ID" value="NZ_BMWO01000001.1"/>
</dbReference>
<dbReference type="OrthoDB" id="1442608at2"/>
<proteinExistence type="predicted"/>
<dbReference type="EMBL" id="FNBA01000001">
    <property type="protein sequence ID" value="SDE36494.1"/>
    <property type="molecule type" value="Genomic_DNA"/>
</dbReference>
<accession>A0A1G7CAV2</accession>
<reference evidence="1 2" key="1">
    <citation type="submission" date="2016-10" db="EMBL/GenBank/DDBJ databases">
        <authorList>
            <person name="de Groot N.N."/>
        </authorList>
    </citation>
    <scope>NUCLEOTIDE SEQUENCE [LARGE SCALE GENOMIC DNA]</scope>
    <source>
        <strain evidence="1 2">DSM 16195</strain>
    </source>
</reference>
<organism evidence="1 2">
    <name type="scientific">Ulvibacter litoralis</name>
    <dbReference type="NCBI Taxonomy" id="227084"/>
    <lineage>
        <taxon>Bacteria</taxon>
        <taxon>Pseudomonadati</taxon>
        <taxon>Bacteroidota</taxon>
        <taxon>Flavobacteriia</taxon>
        <taxon>Flavobacteriales</taxon>
        <taxon>Flavobacteriaceae</taxon>
        <taxon>Ulvibacter</taxon>
    </lineage>
</organism>
<name>A0A1G7CAV2_9FLAO</name>
<protein>
    <submittedName>
        <fullName evidence="1">SpoIIAA-like</fullName>
    </submittedName>
</protein>
<evidence type="ECO:0000313" key="1">
    <source>
        <dbReference type="EMBL" id="SDE36494.1"/>
    </source>
</evidence>
<dbReference type="Gene3D" id="3.40.50.10600">
    <property type="entry name" value="SpoIIaa-like domains"/>
    <property type="match status" value="1"/>
</dbReference>
<evidence type="ECO:0000313" key="2">
    <source>
        <dbReference type="Proteomes" id="UP000199321"/>
    </source>
</evidence>
<dbReference type="InterPro" id="IPR036513">
    <property type="entry name" value="STAS_dom_sf"/>
</dbReference>
<gene>
    <name evidence="1" type="ORF">SAMN05421855_101283</name>
</gene>
<dbReference type="AlphaFoldDB" id="A0A1G7CAV2"/>
<dbReference type="SUPFAM" id="SSF52091">
    <property type="entry name" value="SpoIIaa-like"/>
    <property type="match status" value="1"/>
</dbReference>
<dbReference type="Pfam" id="PF11964">
    <property type="entry name" value="SpoIIAA-like"/>
    <property type="match status" value="1"/>
</dbReference>
<dbReference type="Proteomes" id="UP000199321">
    <property type="component" value="Unassembled WGS sequence"/>
</dbReference>
<dbReference type="InterPro" id="IPR038396">
    <property type="entry name" value="SpoIIAA-like_sf"/>
</dbReference>
<dbReference type="InterPro" id="IPR021866">
    <property type="entry name" value="SpoIIAA-like"/>
</dbReference>
<keyword evidence="2" id="KW-1185">Reference proteome</keyword>